<organism evidence="1 2">
    <name type="scientific">Acaulospora colombiana</name>
    <dbReference type="NCBI Taxonomy" id="27376"/>
    <lineage>
        <taxon>Eukaryota</taxon>
        <taxon>Fungi</taxon>
        <taxon>Fungi incertae sedis</taxon>
        <taxon>Mucoromycota</taxon>
        <taxon>Glomeromycotina</taxon>
        <taxon>Glomeromycetes</taxon>
        <taxon>Diversisporales</taxon>
        <taxon>Acaulosporaceae</taxon>
        <taxon>Acaulospora</taxon>
    </lineage>
</organism>
<evidence type="ECO:0000313" key="1">
    <source>
        <dbReference type="EMBL" id="CAG8743212.1"/>
    </source>
</evidence>
<gene>
    <name evidence="1" type="ORF">ACOLOM_LOCUS12290</name>
</gene>
<comment type="caution">
    <text evidence="1">The sequence shown here is derived from an EMBL/GenBank/DDBJ whole genome shotgun (WGS) entry which is preliminary data.</text>
</comment>
<evidence type="ECO:0000313" key="2">
    <source>
        <dbReference type="Proteomes" id="UP000789525"/>
    </source>
</evidence>
<accession>A0ACA9QAA9</accession>
<dbReference type="Proteomes" id="UP000789525">
    <property type="component" value="Unassembled WGS sequence"/>
</dbReference>
<proteinExistence type="predicted"/>
<feature type="non-terminal residue" evidence="1">
    <location>
        <position position="1"/>
    </location>
</feature>
<protein>
    <submittedName>
        <fullName evidence="1">1691_t:CDS:1</fullName>
    </submittedName>
</protein>
<reference evidence="1" key="1">
    <citation type="submission" date="2021-06" db="EMBL/GenBank/DDBJ databases">
        <authorList>
            <person name="Kallberg Y."/>
            <person name="Tangrot J."/>
            <person name="Rosling A."/>
        </authorList>
    </citation>
    <scope>NUCLEOTIDE SEQUENCE</scope>
    <source>
        <strain evidence="1">CL356</strain>
    </source>
</reference>
<keyword evidence="2" id="KW-1185">Reference proteome</keyword>
<name>A0ACA9QAA9_9GLOM</name>
<dbReference type="EMBL" id="CAJVPT010049063">
    <property type="protein sequence ID" value="CAG8743212.1"/>
    <property type="molecule type" value="Genomic_DNA"/>
</dbReference>
<sequence length="53" mass="6131">TEVPDLLFAVKTGCNIPVDQKLRQIIEDVQAKRPTPDEEGMWFRLKDFEGKLD</sequence>
<feature type="non-terminal residue" evidence="1">
    <location>
        <position position="53"/>
    </location>
</feature>